<evidence type="ECO:0000256" key="5">
    <source>
        <dbReference type="ARBA" id="ARBA00022842"/>
    </source>
</evidence>
<keyword evidence="1" id="KW-0489">Methyltransferase</keyword>
<dbReference type="Gene3D" id="1.10.1200.270">
    <property type="entry name" value="Methyltransferase, alpha-helical capping domain"/>
    <property type="match status" value="1"/>
</dbReference>
<name>A0A3P6FAR5_BRAOL</name>
<dbReference type="GO" id="GO:0046872">
    <property type="term" value="F:metal ion binding"/>
    <property type="evidence" value="ECO:0007669"/>
    <property type="project" value="UniProtKB-KW"/>
</dbReference>
<keyword evidence="5" id="KW-0460">Magnesium</keyword>
<dbReference type="AlphaFoldDB" id="A0A3P6FAR5"/>
<dbReference type="InterPro" id="IPR029063">
    <property type="entry name" value="SAM-dependent_MTases_sf"/>
</dbReference>
<gene>
    <name evidence="6" type="ORF">BOLC5T30062H</name>
</gene>
<organism evidence="6">
    <name type="scientific">Brassica oleracea</name>
    <name type="common">Wild cabbage</name>
    <dbReference type="NCBI Taxonomy" id="3712"/>
    <lineage>
        <taxon>Eukaryota</taxon>
        <taxon>Viridiplantae</taxon>
        <taxon>Streptophyta</taxon>
        <taxon>Embryophyta</taxon>
        <taxon>Tracheophyta</taxon>
        <taxon>Spermatophyta</taxon>
        <taxon>Magnoliopsida</taxon>
        <taxon>eudicotyledons</taxon>
        <taxon>Gunneridae</taxon>
        <taxon>Pentapetalae</taxon>
        <taxon>rosids</taxon>
        <taxon>malvids</taxon>
        <taxon>Brassicales</taxon>
        <taxon>Brassicaceae</taxon>
        <taxon>Brassiceae</taxon>
        <taxon>Brassica</taxon>
    </lineage>
</organism>
<evidence type="ECO:0000256" key="3">
    <source>
        <dbReference type="ARBA" id="ARBA00022691"/>
    </source>
</evidence>
<proteinExistence type="predicted"/>
<dbReference type="EMBL" id="LR031877">
    <property type="protein sequence ID" value="VDD42515.1"/>
    <property type="molecule type" value="Genomic_DNA"/>
</dbReference>
<evidence type="ECO:0000256" key="2">
    <source>
        <dbReference type="ARBA" id="ARBA00022679"/>
    </source>
</evidence>
<evidence type="ECO:0000256" key="1">
    <source>
        <dbReference type="ARBA" id="ARBA00022603"/>
    </source>
</evidence>
<keyword evidence="3" id="KW-0949">S-adenosyl-L-methionine</keyword>
<dbReference type="PANTHER" id="PTHR31009">
    <property type="entry name" value="S-ADENOSYL-L-METHIONINE:CARBOXYL METHYLTRANSFERASE FAMILY PROTEIN"/>
    <property type="match status" value="1"/>
</dbReference>
<evidence type="ECO:0000256" key="4">
    <source>
        <dbReference type="ARBA" id="ARBA00022723"/>
    </source>
</evidence>
<sequence length="397" mass="44335">MGAASFILNRIFPSGNSSLFLIIYTHSLYNYNVVSPILIQYHHTAMNGGDGPSSYARNSSYQRGAIDAAEALLRKEIHKRLDLTNHTFSTFTIADFGCSSGPNTLLAVDIIIQALLHKFRSSTANVKTPEFQVFFNDLSHTDFNALFALLPPQSQRPYFLAGVPGSFYGNLFPKASLNLAYSSCALCWLSDVPPELSDTTSPAYNGGRIHYTGASAEVAQAYSRQYKKDVKSFLVARSRELAEDGLMALIVPGVPDGFLDSQASTGSEFDLVGSCLMDMAREGRIKEEDVDSFNLPIYYTTPKELEEIIRSDGELKIEKMGTLDGVDAHDTMPDLESRVLYLRAVLERLIRTHFGHQILDELFDRYSLKLSQSSFFLYPQTHKSIMIFTFLTRLSYI</sequence>
<dbReference type="GO" id="GO:0008168">
    <property type="term" value="F:methyltransferase activity"/>
    <property type="evidence" value="ECO:0007669"/>
    <property type="project" value="UniProtKB-KW"/>
</dbReference>
<dbReference type="Pfam" id="PF03492">
    <property type="entry name" value="Methyltransf_7"/>
    <property type="match status" value="1"/>
</dbReference>
<dbReference type="InterPro" id="IPR005299">
    <property type="entry name" value="MeTrfase_7"/>
</dbReference>
<accession>A0A3P6FAR5</accession>
<protein>
    <submittedName>
        <fullName evidence="6">Uncharacterized protein</fullName>
    </submittedName>
</protein>
<dbReference type="SUPFAM" id="SSF53335">
    <property type="entry name" value="S-adenosyl-L-methionine-dependent methyltransferases"/>
    <property type="match status" value="1"/>
</dbReference>
<dbReference type="GO" id="GO:0032259">
    <property type="term" value="P:methylation"/>
    <property type="evidence" value="ECO:0007669"/>
    <property type="project" value="UniProtKB-KW"/>
</dbReference>
<dbReference type="InterPro" id="IPR042086">
    <property type="entry name" value="MeTrfase_capping"/>
</dbReference>
<keyword evidence="4" id="KW-0479">Metal-binding</keyword>
<evidence type="ECO:0000313" key="6">
    <source>
        <dbReference type="EMBL" id="VDD42515.1"/>
    </source>
</evidence>
<dbReference type="Gene3D" id="3.40.50.150">
    <property type="entry name" value="Vaccinia Virus protein VP39"/>
    <property type="match status" value="1"/>
</dbReference>
<reference evidence="6" key="1">
    <citation type="submission" date="2018-11" db="EMBL/GenBank/DDBJ databases">
        <authorList>
            <consortium name="Genoscope - CEA"/>
            <person name="William W."/>
        </authorList>
    </citation>
    <scope>NUCLEOTIDE SEQUENCE</scope>
</reference>
<keyword evidence="2" id="KW-0808">Transferase</keyword>